<proteinExistence type="predicted"/>
<feature type="domain" description="GS catalytic" evidence="2">
    <location>
        <begin position="2"/>
        <end position="136"/>
    </location>
</feature>
<evidence type="ECO:0000313" key="3">
    <source>
        <dbReference type="EMBL" id="CAB5240207.1"/>
    </source>
</evidence>
<dbReference type="InterPro" id="IPR008146">
    <property type="entry name" value="Gln_synth_cat_dom"/>
</dbReference>
<dbReference type="PANTHER" id="PTHR43785">
    <property type="entry name" value="GAMMA-GLUTAMYLPUTRESCINE SYNTHETASE"/>
    <property type="match status" value="1"/>
</dbReference>
<dbReference type="GO" id="GO:0006542">
    <property type="term" value="P:glutamine biosynthetic process"/>
    <property type="evidence" value="ECO:0007669"/>
    <property type="project" value="TreeGrafter"/>
</dbReference>
<dbReference type="InterPro" id="IPR014746">
    <property type="entry name" value="Gln_synth/guanido_kin_cat_dom"/>
</dbReference>
<gene>
    <name evidence="3" type="ORF">UFOPK3554_00718</name>
</gene>
<reference evidence="3" key="1">
    <citation type="submission" date="2020-05" db="EMBL/GenBank/DDBJ databases">
        <authorList>
            <person name="Chiriac C."/>
            <person name="Salcher M."/>
            <person name="Ghai R."/>
            <person name="Kavagutti S V."/>
        </authorList>
    </citation>
    <scope>NUCLEOTIDE SEQUENCE</scope>
</reference>
<keyword evidence="1" id="KW-0436">Ligase</keyword>
<dbReference type="SUPFAM" id="SSF55931">
    <property type="entry name" value="Glutamine synthetase/guanido kinase"/>
    <property type="match status" value="1"/>
</dbReference>
<evidence type="ECO:0000256" key="1">
    <source>
        <dbReference type="ARBA" id="ARBA00022598"/>
    </source>
</evidence>
<dbReference type="Pfam" id="PF00120">
    <property type="entry name" value="Gln-synt_C"/>
    <property type="match status" value="1"/>
</dbReference>
<dbReference type="AlphaFoldDB" id="A0A6J7XWM9"/>
<accession>A0A6J7XWM9</accession>
<dbReference type="GO" id="GO:0004356">
    <property type="term" value="F:glutamine synthetase activity"/>
    <property type="evidence" value="ECO:0007669"/>
    <property type="project" value="InterPro"/>
</dbReference>
<dbReference type="EMBL" id="CAFBSG010000008">
    <property type="protein sequence ID" value="CAB5240207.1"/>
    <property type="molecule type" value="Genomic_DNA"/>
</dbReference>
<evidence type="ECO:0000259" key="2">
    <source>
        <dbReference type="Pfam" id="PF00120"/>
    </source>
</evidence>
<name>A0A6J7XWM9_9ZZZZ</name>
<dbReference type="Gene3D" id="3.30.590.10">
    <property type="entry name" value="Glutamine synthetase/guanido kinase, catalytic domain"/>
    <property type="match status" value="1"/>
</dbReference>
<protein>
    <submittedName>
        <fullName evidence="3">Unannotated protein</fullName>
    </submittedName>
</protein>
<dbReference type="PANTHER" id="PTHR43785:SF12">
    <property type="entry name" value="TYPE-1 GLUTAMINE SYNTHETASE 2"/>
    <property type="match status" value="1"/>
</dbReference>
<sequence length="148" mass="16729">MRLQPHRWSAGGICIAKENREALLRICPQIKFAHQDQAKSFNVEYRAADATANPWIVLGALIHAMTEGLRLRLAIERVIDAELDTVEGITPLPESLEKALEYLSRDLDVQGWFDPDMLSTFIGIRASEAAEMKDLTPEERCARYVSVY</sequence>
<organism evidence="3">
    <name type="scientific">freshwater metagenome</name>
    <dbReference type="NCBI Taxonomy" id="449393"/>
    <lineage>
        <taxon>unclassified sequences</taxon>
        <taxon>metagenomes</taxon>
        <taxon>ecological metagenomes</taxon>
    </lineage>
</organism>